<comment type="similarity">
    <text evidence="2">Belongs to the CN hydrolase family. Apolipoprotein N-acyltransferase subfamily.</text>
</comment>
<dbReference type="Gene3D" id="3.60.110.10">
    <property type="entry name" value="Carbon-nitrogen hydrolase"/>
    <property type="match status" value="1"/>
</dbReference>
<dbReference type="EMBL" id="UFVD01000001">
    <property type="protein sequence ID" value="SUX09521.1"/>
    <property type="molecule type" value="Genomic_DNA"/>
</dbReference>
<dbReference type="NCBIfam" id="TIGR00546">
    <property type="entry name" value="lnt"/>
    <property type="match status" value="1"/>
</dbReference>
<dbReference type="PANTHER" id="PTHR38686:SF1">
    <property type="entry name" value="APOLIPOPROTEIN N-ACYLTRANSFERASE"/>
    <property type="match status" value="1"/>
</dbReference>
<dbReference type="AlphaFoldDB" id="A0A381DGQ8"/>
<evidence type="ECO:0000256" key="10">
    <source>
        <dbReference type="SAM" id="Phobius"/>
    </source>
</evidence>
<feature type="transmembrane region" description="Helical" evidence="10">
    <location>
        <begin position="35"/>
        <end position="57"/>
    </location>
</feature>
<evidence type="ECO:0000313" key="13">
    <source>
        <dbReference type="Proteomes" id="UP000254920"/>
    </source>
</evidence>
<feature type="transmembrane region" description="Helical" evidence="10">
    <location>
        <begin position="69"/>
        <end position="86"/>
    </location>
</feature>
<evidence type="ECO:0000256" key="6">
    <source>
        <dbReference type="ARBA" id="ARBA00022692"/>
    </source>
</evidence>
<keyword evidence="4" id="KW-0997">Cell inner membrane</keyword>
<organism evidence="12 13">
    <name type="scientific">Campylobacter sputorum subsp. sputorum</name>
    <dbReference type="NCBI Taxonomy" id="32024"/>
    <lineage>
        <taxon>Bacteria</taxon>
        <taxon>Pseudomonadati</taxon>
        <taxon>Campylobacterota</taxon>
        <taxon>Epsilonproteobacteria</taxon>
        <taxon>Campylobacterales</taxon>
        <taxon>Campylobacteraceae</taxon>
        <taxon>Campylobacter</taxon>
    </lineage>
</organism>
<evidence type="ECO:0000256" key="4">
    <source>
        <dbReference type="ARBA" id="ARBA00022519"/>
    </source>
</evidence>
<dbReference type="SUPFAM" id="SSF56317">
    <property type="entry name" value="Carbon-nitrogen hydrolase"/>
    <property type="match status" value="1"/>
</dbReference>
<dbReference type="EC" id="2.3.1.-" evidence="12"/>
<protein>
    <submittedName>
        <fullName evidence="12">Apolipoprotein N-acyltransferase</fullName>
        <ecNumber evidence="12">2.3.1.-</ecNumber>
    </submittedName>
</protein>
<comment type="subcellular location">
    <subcellularLocation>
        <location evidence="1">Cell membrane</location>
        <topology evidence="1">Multi-pass membrane protein</topology>
    </subcellularLocation>
</comment>
<evidence type="ECO:0000256" key="1">
    <source>
        <dbReference type="ARBA" id="ARBA00004651"/>
    </source>
</evidence>
<keyword evidence="6 10" id="KW-0812">Transmembrane</keyword>
<accession>A0A381DGQ8</accession>
<evidence type="ECO:0000313" key="12">
    <source>
        <dbReference type="EMBL" id="SUX09521.1"/>
    </source>
</evidence>
<evidence type="ECO:0000256" key="8">
    <source>
        <dbReference type="ARBA" id="ARBA00023136"/>
    </source>
</evidence>
<feature type="transmembrane region" description="Helical" evidence="10">
    <location>
        <begin position="6"/>
        <end position="28"/>
    </location>
</feature>
<keyword evidence="12" id="KW-0449">Lipoprotein</keyword>
<name>A0A381DGQ8_9BACT</name>
<keyword evidence="9 12" id="KW-0012">Acyltransferase</keyword>
<gene>
    <name evidence="12" type="primary">lnt</name>
    <name evidence="12" type="ORF">NCTC12475_00071</name>
</gene>
<evidence type="ECO:0000256" key="5">
    <source>
        <dbReference type="ARBA" id="ARBA00022679"/>
    </source>
</evidence>
<keyword evidence="8 10" id="KW-0472">Membrane</keyword>
<keyword evidence="3" id="KW-1003">Cell membrane</keyword>
<dbReference type="InterPro" id="IPR003010">
    <property type="entry name" value="C-N_Hydrolase"/>
</dbReference>
<evidence type="ECO:0000256" key="9">
    <source>
        <dbReference type="ARBA" id="ARBA00023315"/>
    </source>
</evidence>
<dbReference type="InterPro" id="IPR059109">
    <property type="entry name" value="Lnt_membrane_dom"/>
</dbReference>
<reference evidence="12 13" key="1">
    <citation type="submission" date="2018-06" db="EMBL/GenBank/DDBJ databases">
        <authorList>
            <consortium name="Pathogen Informatics"/>
            <person name="Doyle S."/>
        </authorList>
    </citation>
    <scope>NUCLEOTIDE SEQUENCE [LARGE SCALE GENOMIC DNA]</scope>
    <source>
        <strain evidence="12 13">NCTC12475</strain>
    </source>
</reference>
<dbReference type="InterPro" id="IPR036526">
    <property type="entry name" value="C-N_Hydrolase_sf"/>
</dbReference>
<proteinExistence type="inferred from homology"/>
<keyword evidence="5 12" id="KW-0808">Transferase</keyword>
<keyword evidence="13" id="KW-1185">Reference proteome</keyword>
<dbReference type="InterPro" id="IPR059110">
    <property type="entry name" value="Lnt_campylobact"/>
</dbReference>
<dbReference type="Proteomes" id="UP000254920">
    <property type="component" value="Unassembled WGS sequence"/>
</dbReference>
<dbReference type="GO" id="GO:0005886">
    <property type="term" value="C:plasma membrane"/>
    <property type="evidence" value="ECO:0007669"/>
    <property type="project" value="UniProtKB-SubCell"/>
</dbReference>
<feature type="domain" description="CN hydrolase" evidence="11">
    <location>
        <begin position="118"/>
        <end position="344"/>
    </location>
</feature>
<dbReference type="Pfam" id="PF00795">
    <property type="entry name" value="CN_hydrolase"/>
    <property type="match status" value="1"/>
</dbReference>
<dbReference type="GO" id="GO:0042158">
    <property type="term" value="P:lipoprotein biosynthetic process"/>
    <property type="evidence" value="ECO:0007669"/>
    <property type="project" value="InterPro"/>
</dbReference>
<evidence type="ECO:0000256" key="3">
    <source>
        <dbReference type="ARBA" id="ARBA00022475"/>
    </source>
</evidence>
<evidence type="ECO:0000259" key="11">
    <source>
        <dbReference type="PROSITE" id="PS50263"/>
    </source>
</evidence>
<dbReference type="PROSITE" id="PS50263">
    <property type="entry name" value="CN_HYDROLASE"/>
    <property type="match status" value="1"/>
</dbReference>
<keyword evidence="7 10" id="KW-1133">Transmembrane helix</keyword>
<dbReference type="Pfam" id="PF26365">
    <property type="entry name" value="ApoNAT_membrane"/>
    <property type="match status" value="1"/>
</dbReference>
<sequence length="344" mass="39750">MIYYDFGFFIPLEIFGISIVYALIFLFIGSFSNLFIRAILLLIIKFIHPLGFDWLNFEVMLVEGIFDPSIRGLGVILLSIIIFIKFKKLKFIAPFLLIFGLQFTQNESKFLPFDIKLTQTDVSQDIKWEKTHAQNIINENIVLIDKAMIEKKDVVVLPENAFPLFLNLEPNLLKLLKERSHNITIITGALAYENQKSYNSTYVFKNGEFSRYDKFILVPFGEEIPLPKFIKEPINKIFFNGAMDFSKANNYSDYDINGVKIRNAICYEATRSETYEKSPNFIIAISNNAWFTPSIQPMLQHLIIKYYATKNNTTIYHSANGSKSEIIAPKKLWINELLDALNNN</sequence>
<dbReference type="STRING" id="32024.GCA_000788295_00232"/>
<dbReference type="InterPro" id="IPR004563">
    <property type="entry name" value="Apolipo_AcylTrfase"/>
</dbReference>
<dbReference type="NCBIfam" id="NF008934">
    <property type="entry name" value="PRK12291.1"/>
    <property type="match status" value="1"/>
</dbReference>
<dbReference type="GO" id="GO:0016410">
    <property type="term" value="F:N-acyltransferase activity"/>
    <property type="evidence" value="ECO:0007669"/>
    <property type="project" value="InterPro"/>
</dbReference>
<dbReference type="PANTHER" id="PTHR38686">
    <property type="entry name" value="APOLIPOPROTEIN N-ACYLTRANSFERASE"/>
    <property type="match status" value="1"/>
</dbReference>
<evidence type="ECO:0000256" key="2">
    <source>
        <dbReference type="ARBA" id="ARBA00010065"/>
    </source>
</evidence>
<evidence type="ECO:0000256" key="7">
    <source>
        <dbReference type="ARBA" id="ARBA00022989"/>
    </source>
</evidence>